<dbReference type="InterPro" id="IPR036540">
    <property type="entry name" value="Pox_vCCI-like_sf"/>
</dbReference>
<name>A0A2R8F812_COWPX</name>
<comment type="similarity">
    <text evidence="1">Belongs to the orthopoxvirus OPG001 family.</text>
</comment>
<dbReference type="Pfam" id="PF02250">
    <property type="entry name" value="Orthopox_35kD"/>
    <property type="match status" value="1"/>
</dbReference>
<dbReference type="EMBL" id="LT993231">
    <property type="protein sequence ID" value="SPN68917.1"/>
    <property type="molecule type" value="Genomic_DNA"/>
</dbReference>
<organismHost>
    <name type="scientific">Felis catus</name>
    <name type="common">Cat</name>
    <name type="synonym">Felis silvestris catus</name>
    <dbReference type="NCBI Taxonomy" id="9685"/>
</organismHost>
<organismHost>
    <name type="scientific">Myodes glareolus</name>
    <name type="common">Bank vole</name>
    <name type="synonym">Clethrionomys glareolus</name>
    <dbReference type="NCBI Taxonomy" id="447135"/>
</organismHost>
<feature type="compositionally biased region" description="Acidic residues" evidence="2">
    <location>
        <begin position="72"/>
        <end position="95"/>
    </location>
</feature>
<evidence type="ECO:0000256" key="2">
    <source>
        <dbReference type="SAM" id="MobiDB-lite"/>
    </source>
</evidence>
<organismHost>
    <name type="scientific">Bos taurus</name>
    <name type="common">Bovine</name>
    <dbReference type="NCBI Taxonomy" id="9913"/>
</organismHost>
<dbReference type="PROSITE" id="PS51257">
    <property type="entry name" value="PROKAR_LIPOPROTEIN"/>
    <property type="match status" value="1"/>
</dbReference>
<protein>
    <submittedName>
        <fullName evidence="3">VCCI</fullName>
    </submittedName>
</protein>
<organismHost>
    <name type="scientific">Loxodonta africana</name>
    <name type="common">African elephant</name>
    <dbReference type="NCBI Taxonomy" id="9785"/>
</organismHost>
<dbReference type="InterPro" id="IPR003184">
    <property type="entry name" value="Orthopox_35kDa"/>
</dbReference>
<dbReference type="Gene3D" id="2.60.240.10">
    <property type="entry name" value="Major secreted virus protein"/>
    <property type="match status" value="1"/>
</dbReference>
<organismHost>
    <name type="scientific">Microtus agrestis</name>
    <name type="common">Short-tailed field vole</name>
    <dbReference type="NCBI Taxonomy" id="29092"/>
</organismHost>
<accession>A0A2R8F812</accession>
<dbReference type="Proteomes" id="UP000277211">
    <property type="component" value="Segment"/>
</dbReference>
<sequence>MKQYIVLACMCLAAAAMPASLQQSSSSSSSSSSSCTEEENKHHMGIDVIIKVTKQDQTPTNDKICQSVTEITESESDPDPEVESEDDSTSVEDVDPPTTYYSIIGGGLRMNFGFTKCPQIKSISESADGNTVNARLSSVSPGQGKDSPAITHEEALAMIKDCEVSIDIRCSEEEKDSDIKTHPVLGSNISHKKVSYEDIIGSTIVDTKCVKNLEFSVRIGDMCKESSDLEVKDGFKYVDGSASEGATDDTSLIDSTKLKACV</sequence>
<organism evidence="3">
    <name type="scientific">Cowpox virus</name>
    <name type="common">CPV</name>
    <dbReference type="NCBI Taxonomy" id="10243"/>
    <lineage>
        <taxon>Viruses</taxon>
        <taxon>Varidnaviria</taxon>
        <taxon>Bamfordvirae</taxon>
        <taxon>Nucleocytoviricota</taxon>
        <taxon>Pokkesviricetes</taxon>
        <taxon>Chitovirales</taxon>
        <taxon>Poxviridae</taxon>
        <taxon>Chordopoxvirinae</taxon>
        <taxon>Orthopoxvirus</taxon>
        <taxon>Orthopoxvirus cowpox</taxon>
    </lineage>
</organism>
<proteinExistence type="inferred from homology"/>
<evidence type="ECO:0000313" key="3">
    <source>
        <dbReference type="EMBL" id="SPN68637.1"/>
    </source>
</evidence>
<feature type="region of interest" description="Disordered" evidence="2">
    <location>
        <begin position="69"/>
        <end position="97"/>
    </location>
</feature>
<reference evidence="3" key="1">
    <citation type="submission" date="2018-04" db="EMBL/GenBank/DDBJ databases">
        <authorList>
            <person name="Go L.Y."/>
            <person name="Mitchell J.A."/>
        </authorList>
    </citation>
    <scope>NUCLEOTIDE SEQUENCE</scope>
    <source>
        <strain evidence="3">Ger/2015/Prairie-dog</strain>
    </source>
</reference>
<dbReference type="InterPro" id="IPR009173">
    <property type="entry name" value="Chemkine-bd_vir"/>
</dbReference>
<dbReference type="SUPFAM" id="SSF49889">
    <property type="entry name" value="Soluble secreted chemokine inhibitor, VCCI"/>
    <property type="match status" value="1"/>
</dbReference>
<organismHost>
    <name type="scientific">Apodemus sylvaticus</name>
    <name type="common">European woodmouse</name>
    <dbReference type="NCBI Taxonomy" id="10129"/>
</organismHost>
<gene>
    <name evidence="3" type="primary">vCCI</name>
</gene>
<organismHost>
    <name type="scientific">Homo sapiens</name>
    <name type="common">Human</name>
    <dbReference type="NCBI Taxonomy" id="9606"/>
</organismHost>
<organismHost>
    <name type="scientific">Mus musculus</name>
    <name type="common">Mouse</name>
    <dbReference type="NCBI Taxonomy" id="10090"/>
</organismHost>
<dbReference type="PIRSF" id="PIRSF003696">
    <property type="entry name" value="VAC_C23L"/>
    <property type="match status" value="1"/>
</dbReference>
<evidence type="ECO:0000256" key="1">
    <source>
        <dbReference type="ARBA" id="ARBA00034779"/>
    </source>
</evidence>
<dbReference type="EMBL" id="LT993231">
    <property type="protein sequence ID" value="SPN68637.1"/>
    <property type="molecule type" value="Genomic_DNA"/>
</dbReference>